<dbReference type="SUPFAM" id="SSF47413">
    <property type="entry name" value="lambda repressor-like DNA-binding domains"/>
    <property type="match status" value="1"/>
</dbReference>
<dbReference type="CDD" id="cd00093">
    <property type="entry name" value="HTH_XRE"/>
    <property type="match status" value="1"/>
</dbReference>
<proteinExistence type="predicted"/>
<gene>
    <name evidence="2" type="ordered locus">Haur_5293</name>
</gene>
<dbReference type="Gene3D" id="3.30.450.180">
    <property type="match status" value="1"/>
</dbReference>
<keyword evidence="2" id="KW-0614">Plasmid</keyword>
<organism evidence="2 3">
    <name type="scientific">Herpetosiphon aurantiacus (strain ATCC 23779 / DSM 785 / 114-95)</name>
    <dbReference type="NCBI Taxonomy" id="316274"/>
    <lineage>
        <taxon>Bacteria</taxon>
        <taxon>Bacillati</taxon>
        <taxon>Chloroflexota</taxon>
        <taxon>Chloroflexia</taxon>
        <taxon>Herpetosiphonales</taxon>
        <taxon>Herpetosiphonaceae</taxon>
        <taxon>Herpetosiphon</taxon>
    </lineage>
</organism>
<dbReference type="SMART" id="SM00530">
    <property type="entry name" value="HTH_XRE"/>
    <property type="match status" value="1"/>
</dbReference>
<dbReference type="KEGG" id="hau:Haur_5293"/>
<dbReference type="PROSITE" id="PS50943">
    <property type="entry name" value="HTH_CROC1"/>
    <property type="match status" value="1"/>
</dbReference>
<protein>
    <submittedName>
        <fullName evidence="2">Transcriptional regulator, XRE family</fullName>
    </submittedName>
</protein>
<dbReference type="InterPro" id="IPR001387">
    <property type="entry name" value="Cro/C1-type_HTH"/>
</dbReference>
<sequence length="297" mass="34552">MQLHTFRIGGTSMVHGGQVLRTLRLRLSDAQGKHISLERLADAAGISYEGLSNIERGRTKHPPRSKIMKILDALGSLCYPKESLRLQEKNNVLDAFGYEGLFSLPVPHEYTQTIEKWTLENKDSLIPSYLVDITQHILCWNTYSQKTSGIEIPAVEHHIYSLISKYTIFDIMFSKHFAPVRKNVLNQNIFFSLLLSTIKSELITHKHDQWYIDLIHDTSIKYPEFSTIWQDIKPMESSKTRFRFGPISINHKNTILNFEFQSFLFNDDIRFRTVQYLPCDTNTILIWNQWVSLQKTS</sequence>
<dbReference type="InterPro" id="IPR010982">
    <property type="entry name" value="Lambda_DNA-bd_dom_sf"/>
</dbReference>
<dbReference type="InParanoid" id="A9B9A6"/>
<accession>A9B9A6</accession>
<evidence type="ECO:0000259" key="1">
    <source>
        <dbReference type="PROSITE" id="PS50943"/>
    </source>
</evidence>
<dbReference type="AlphaFoldDB" id="A9B9A6"/>
<dbReference type="BioCyc" id="HAUR316274:GHYA-5355-MONOMER"/>
<dbReference type="eggNOG" id="ENOG502ZHGV">
    <property type="taxonomic scope" value="Bacteria"/>
</dbReference>
<geneLocation type="plasmid" evidence="2 3">
    <name>pHAU02</name>
</geneLocation>
<dbReference type="GO" id="GO:0003677">
    <property type="term" value="F:DNA binding"/>
    <property type="evidence" value="ECO:0007669"/>
    <property type="project" value="InterPro"/>
</dbReference>
<dbReference type="EMBL" id="CP000877">
    <property type="protein sequence ID" value="ABX07920.1"/>
    <property type="molecule type" value="Genomic_DNA"/>
</dbReference>
<keyword evidence="3" id="KW-1185">Reference proteome</keyword>
<evidence type="ECO:0000313" key="3">
    <source>
        <dbReference type="Proteomes" id="UP000000787"/>
    </source>
</evidence>
<dbReference type="HOGENOM" id="CLU_936188_0_0_0"/>
<name>A9B9A6_HERA2</name>
<dbReference type="Gene3D" id="1.10.260.40">
    <property type="entry name" value="lambda repressor-like DNA-binding domains"/>
    <property type="match status" value="1"/>
</dbReference>
<feature type="domain" description="HTH cro/C1-type" evidence="1">
    <location>
        <begin position="33"/>
        <end position="84"/>
    </location>
</feature>
<dbReference type="Pfam" id="PF01381">
    <property type="entry name" value="HTH_3"/>
    <property type="match status" value="1"/>
</dbReference>
<dbReference type="Proteomes" id="UP000000787">
    <property type="component" value="Plasmid pHAU02"/>
</dbReference>
<reference evidence="2 3" key="1">
    <citation type="journal article" date="2011" name="Stand. Genomic Sci.">
        <title>Complete genome sequence of the filamentous gliding predatory bacterium Herpetosiphon aurantiacus type strain (114-95(T)).</title>
        <authorList>
            <person name="Kiss H."/>
            <person name="Nett M."/>
            <person name="Domin N."/>
            <person name="Martin K."/>
            <person name="Maresca J.A."/>
            <person name="Copeland A."/>
            <person name="Lapidus A."/>
            <person name="Lucas S."/>
            <person name="Berry K.W."/>
            <person name="Glavina Del Rio T."/>
            <person name="Dalin E."/>
            <person name="Tice H."/>
            <person name="Pitluck S."/>
            <person name="Richardson P."/>
            <person name="Bruce D."/>
            <person name="Goodwin L."/>
            <person name="Han C."/>
            <person name="Detter J.C."/>
            <person name="Schmutz J."/>
            <person name="Brettin T."/>
            <person name="Land M."/>
            <person name="Hauser L."/>
            <person name="Kyrpides N.C."/>
            <person name="Ivanova N."/>
            <person name="Goker M."/>
            <person name="Woyke T."/>
            <person name="Klenk H.P."/>
            <person name="Bryant D.A."/>
        </authorList>
    </citation>
    <scope>NUCLEOTIDE SEQUENCE [LARGE SCALE GENOMIC DNA]</scope>
    <source>
        <strain evidence="3">ATCC 23779 / DSM 785 / 114-95</strain>
        <plasmid evidence="2">pHAU02</plasmid>
    </source>
</reference>
<evidence type="ECO:0000313" key="2">
    <source>
        <dbReference type="EMBL" id="ABX07920.1"/>
    </source>
</evidence>